<organism evidence="1 2">
    <name type="scientific">Caerostris extrusa</name>
    <name type="common">Bark spider</name>
    <name type="synonym">Caerostris bankana</name>
    <dbReference type="NCBI Taxonomy" id="172846"/>
    <lineage>
        <taxon>Eukaryota</taxon>
        <taxon>Metazoa</taxon>
        <taxon>Ecdysozoa</taxon>
        <taxon>Arthropoda</taxon>
        <taxon>Chelicerata</taxon>
        <taxon>Arachnida</taxon>
        <taxon>Araneae</taxon>
        <taxon>Araneomorphae</taxon>
        <taxon>Entelegynae</taxon>
        <taxon>Araneoidea</taxon>
        <taxon>Araneidae</taxon>
        <taxon>Caerostris</taxon>
    </lineage>
</organism>
<proteinExistence type="predicted"/>
<dbReference type="AlphaFoldDB" id="A0AAV4Q9W0"/>
<sequence>MLNLPLTGRMLSRARIVCIDSEKREKKPSGLFSRRVLPREDLGWHSLTFHSNPPHRFRGLSRDFPSSGDTIRFLVCYSPPTPFPETPCSPLPRRRLR</sequence>
<keyword evidence="2" id="KW-1185">Reference proteome</keyword>
<dbReference type="EMBL" id="BPLR01005937">
    <property type="protein sequence ID" value="GIY06199.1"/>
    <property type="molecule type" value="Genomic_DNA"/>
</dbReference>
<gene>
    <name evidence="1" type="ORF">CEXT_40971</name>
</gene>
<evidence type="ECO:0000313" key="1">
    <source>
        <dbReference type="EMBL" id="GIY06199.1"/>
    </source>
</evidence>
<reference evidence="1 2" key="1">
    <citation type="submission" date="2021-06" db="EMBL/GenBank/DDBJ databases">
        <title>Caerostris extrusa draft genome.</title>
        <authorList>
            <person name="Kono N."/>
            <person name="Arakawa K."/>
        </authorList>
    </citation>
    <scope>NUCLEOTIDE SEQUENCE [LARGE SCALE GENOMIC DNA]</scope>
</reference>
<comment type="caution">
    <text evidence="1">The sequence shown here is derived from an EMBL/GenBank/DDBJ whole genome shotgun (WGS) entry which is preliminary data.</text>
</comment>
<accession>A0AAV4Q9W0</accession>
<evidence type="ECO:0000313" key="2">
    <source>
        <dbReference type="Proteomes" id="UP001054945"/>
    </source>
</evidence>
<protein>
    <submittedName>
        <fullName evidence="1">Uncharacterized protein</fullName>
    </submittedName>
</protein>
<dbReference type="Proteomes" id="UP001054945">
    <property type="component" value="Unassembled WGS sequence"/>
</dbReference>
<name>A0AAV4Q9W0_CAEEX</name>